<feature type="domain" description="Ubiquitin-like protease family profile" evidence="9">
    <location>
        <begin position="138"/>
        <end position="300"/>
    </location>
</feature>
<dbReference type="GO" id="GO:0008234">
    <property type="term" value="F:cysteine-type peptidase activity"/>
    <property type="evidence" value="ECO:0007669"/>
    <property type="project" value="InterPro"/>
</dbReference>
<dbReference type="InterPro" id="IPR013083">
    <property type="entry name" value="Znf_RING/FYVE/PHD"/>
</dbReference>
<keyword evidence="2" id="KW-0645">Protease</keyword>
<comment type="similarity">
    <text evidence="1">Belongs to the peptidase C48 family.</text>
</comment>
<dbReference type="InterPro" id="IPR038765">
    <property type="entry name" value="Papain-like_cys_pep_sf"/>
</dbReference>
<comment type="caution">
    <text evidence="10">The sequence shown here is derived from an EMBL/GenBank/DDBJ whole genome shotgun (WGS) entry which is preliminary data.</text>
</comment>
<dbReference type="EMBL" id="JAICCE010000008">
    <property type="protein sequence ID" value="KAG9274184.1"/>
    <property type="molecule type" value="Genomic_DNA"/>
</dbReference>
<evidence type="ECO:0000256" key="3">
    <source>
        <dbReference type="ARBA" id="ARBA00022723"/>
    </source>
</evidence>
<feature type="domain" description="PHD-type" evidence="8">
    <location>
        <begin position="336"/>
        <end position="394"/>
    </location>
</feature>
<evidence type="ECO:0000256" key="6">
    <source>
        <dbReference type="ARBA" id="ARBA00022833"/>
    </source>
</evidence>
<dbReference type="InterPro" id="IPR003653">
    <property type="entry name" value="Peptidase_C48_C"/>
</dbReference>
<protein>
    <recommendedName>
        <fullName evidence="12">Ubiquitin-like protease family profile domain-containing protein</fullName>
    </recommendedName>
</protein>
<dbReference type="InterPro" id="IPR019787">
    <property type="entry name" value="Znf_PHD-finger"/>
</dbReference>
<evidence type="ECO:0000256" key="5">
    <source>
        <dbReference type="ARBA" id="ARBA00022801"/>
    </source>
</evidence>
<dbReference type="InterPro" id="IPR011011">
    <property type="entry name" value="Znf_FYVE_PHD"/>
</dbReference>
<dbReference type="Pfam" id="PF02902">
    <property type="entry name" value="Peptidase_C48"/>
    <property type="match status" value="1"/>
</dbReference>
<gene>
    <name evidence="10" type="ORF">AMEX_G11082</name>
</gene>
<evidence type="ECO:0000256" key="7">
    <source>
        <dbReference type="PROSITE-ProRule" id="PRU00146"/>
    </source>
</evidence>
<dbReference type="SUPFAM" id="SSF54001">
    <property type="entry name" value="Cysteine proteinases"/>
    <property type="match status" value="1"/>
</dbReference>
<evidence type="ECO:0008006" key="12">
    <source>
        <dbReference type="Google" id="ProtNLM"/>
    </source>
</evidence>
<keyword evidence="3" id="KW-0479">Metal-binding</keyword>
<dbReference type="AlphaFoldDB" id="A0A8T2LTF6"/>
<evidence type="ECO:0000313" key="10">
    <source>
        <dbReference type="EMBL" id="KAG9274184.1"/>
    </source>
</evidence>
<dbReference type="Proteomes" id="UP000752171">
    <property type="component" value="Unassembled WGS sequence"/>
</dbReference>
<dbReference type="Gene3D" id="3.30.40.10">
    <property type="entry name" value="Zinc/RING finger domain, C3HC4 (zinc finger)"/>
    <property type="match status" value="1"/>
</dbReference>
<dbReference type="SUPFAM" id="SSF57903">
    <property type="entry name" value="FYVE/PHD zinc finger"/>
    <property type="match status" value="1"/>
</dbReference>
<reference evidence="10 11" key="1">
    <citation type="submission" date="2021-07" db="EMBL/GenBank/DDBJ databases">
        <authorList>
            <person name="Imarazene B."/>
            <person name="Zahm M."/>
            <person name="Klopp C."/>
            <person name="Cabau C."/>
            <person name="Beille S."/>
            <person name="Jouanno E."/>
            <person name="Castinel A."/>
            <person name="Lluch J."/>
            <person name="Gil L."/>
            <person name="Kuchtly C."/>
            <person name="Lopez Roques C."/>
            <person name="Donnadieu C."/>
            <person name="Parrinello H."/>
            <person name="Journot L."/>
            <person name="Du K."/>
            <person name="Schartl M."/>
            <person name="Retaux S."/>
            <person name="Guiguen Y."/>
        </authorList>
    </citation>
    <scope>NUCLEOTIDE SEQUENCE [LARGE SCALE GENOMIC DNA]</scope>
    <source>
        <strain evidence="10">Pach_M1</strain>
        <tissue evidence="10">Testis</tissue>
    </source>
</reference>
<evidence type="ECO:0000259" key="8">
    <source>
        <dbReference type="PROSITE" id="PS50016"/>
    </source>
</evidence>
<evidence type="ECO:0000259" key="9">
    <source>
        <dbReference type="PROSITE" id="PS50600"/>
    </source>
</evidence>
<dbReference type="PROSITE" id="PS50016">
    <property type="entry name" value="ZF_PHD_2"/>
    <property type="match status" value="1"/>
</dbReference>
<keyword evidence="6" id="KW-0862">Zinc</keyword>
<keyword evidence="5" id="KW-0378">Hydrolase</keyword>
<dbReference type="GO" id="GO:0008270">
    <property type="term" value="F:zinc ion binding"/>
    <property type="evidence" value="ECO:0007669"/>
    <property type="project" value="UniProtKB-KW"/>
</dbReference>
<evidence type="ECO:0000256" key="1">
    <source>
        <dbReference type="ARBA" id="ARBA00005234"/>
    </source>
</evidence>
<evidence type="ECO:0000313" key="11">
    <source>
        <dbReference type="Proteomes" id="UP000752171"/>
    </source>
</evidence>
<keyword evidence="4 7" id="KW-0863">Zinc-finger</keyword>
<dbReference type="GO" id="GO:0006508">
    <property type="term" value="P:proteolysis"/>
    <property type="evidence" value="ECO:0007669"/>
    <property type="project" value="UniProtKB-KW"/>
</dbReference>
<proteinExistence type="inferred from homology"/>
<dbReference type="InterPro" id="IPR001965">
    <property type="entry name" value="Znf_PHD"/>
</dbReference>
<dbReference type="Pfam" id="PF00628">
    <property type="entry name" value="PHD"/>
    <property type="match status" value="1"/>
</dbReference>
<evidence type="ECO:0000256" key="2">
    <source>
        <dbReference type="ARBA" id="ARBA00022670"/>
    </source>
</evidence>
<evidence type="ECO:0000256" key="4">
    <source>
        <dbReference type="ARBA" id="ARBA00022771"/>
    </source>
</evidence>
<dbReference type="PROSITE" id="PS50600">
    <property type="entry name" value="ULP_PROTEASE"/>
    <property type="match status" value="1"/>
</dbReference>
<organism evidence="10 11">
    <name type="scientific">Astyanax mexicanus</name>
    <name type="common">Blind cave fish</name>
    <name type="synonym">Astyanax fasciatus mexicanus</name>
    <dbReference type="NCBI Taxonomy" id="7994"/>
    <lineage>
        <taxon>Eukaryota</taxon>
        <taxon>Metazoa</taxon>
        <taxon>Chordata</taxon>
        <taxon>Craniata</taxon>
        <taxon>Vertebrata</taxon>
        <taxon>Euteleostomi</taxon>
        <taxon>Actinopterygii</taxon>
        <taxon>Neopterygii</taxon>
        <taxon>Teleostei</taxon>
        <taxon>Ostariophysi</taxon>
        <taxon>Characiformes</taxon>
        <taxon>Characoidei</taxon>
        <taxon>Acestrorhamphidae</taxon>
        <taxon>Acestrorhamphinae</taxon>
        <taxon>Astyanax</taxon>
    </lineage>
</organism>
<dbReference type="SMART" id="SM00249">
    <property type="entry name" value="PHD"/>
    <property type="match status" value="1"/>
</dbReference>
<name>A0A8T2LTF6_ASTMX</name>
<accession>A0A8T2LTF6</accession>
<sequence length="403" mass="47472">MQIQPREDVKFSTNGDTCQCSLKKNMKQHFIRRNGYLYPLNSLLCHHLQHLPRYPKTTNSLLMPNICHHLKPLNSFLCHHLLFCAEKIARTLHIIKSQKPIPNHQLSPLRTNTSDVQELWDKKPTETVVSILDKNGRCFLRLPDFQSLKPYVWLTGETIAFYIRTMKKEMDPNNQILQLDYYLTAAIMQRNNDYLQTHLMRTHLDRYGAAIGFIHHEENHWILLYIHKDSQSVFLLDPMAKNELTRSEEAAKCFRNFLDVRKHKDKKWAEVEWKPQTIDHTVQKDTHSCGVFVMEMAKQLINFYPRLSSHIVVDERIDQLRRTMASEIISASEDLVNACQWCAAYTSRKKYVFWICCSTCERWNHITCVAMSKDEFNEYEGKDRNYYCPACAESSKLPINEDI</sequence>
<dbReference type="Gene3D" id="3.40.395.10">
    <property type="entry name" value="Adenoviral Proteinase, Chain A"/>
    <property type="match status" value="1"/>
</dbReference>